<sequence>MKMKIKKFNPFIGLCLLLTLLIGACEDGFENVRYPDGPLVLSASKLDVQLDVATPESDAVVFTWTPGSNLGTNAAIHYVFELAKKGSGFVDAITVELDKGNTSVSYRNGAFNALLIDEMGAEPNADVELEARVTAHVQSEGIAPKVSEAVSVKVTTYKPLTPALYLIGNATPNGWNAGEASEMTAEQGAAGVFVWQGSLTPGEFKFITTLGQFAPSYNRGDDDAKLYYRESFDDPYDVPFVITEPGGYQVKVNLISMTIEIKEMEGPAYSELWFVGGFTGWSFQPMTRNAGNPFIFHYNGVLASGGGSDEFKIATVPDFDPSVVFLRPETNNQGVGTELPVVSWSESMNSDDFKWRIDDGVYKIKLDIRENLIDIAPFTPFEVMYLVGDATPNGWDVGNATPMVKSGTYEFTWTGTLKAGELKFSCDKQTDWNGAWFLAAQNGMEPSGAVEQMLFNNPGSGPDYKWKVVTPGTYTITLDQLKETVVIARQ</sequence>
<feature type="signal peptide" evidence="1">
    <location>
        <begin position="1"/>
        <end position="24"/>
    </location>
</feature>
<dbReference type="Proteomes" id="UP000660862">
    <property type="component" value="Unassembled WGS sequence"/>
</dbReference>
<dbReference type="Pfam" id="PF16411">
    <property type="entry name" value="SusF_SusE"/>
    <property type="match status" value="1"/>
</dbReference>
<evidence type="ECO:0000259" key="3">
    <source>
        <dbReference type="Pfam" id="PF16411"/>
    </source>
</evidence>
<feature type="chain" id="PRO_5036872743" description="SusE outer membrane protein" evidence="1">
    <location>
        <begin position="25"/>
        <end position="490"/>
    </location>
</feature>
<organism evidence="4 5">
    <name type="scientific">Parapedobacter pyrenivorans</name>
    <dbReference type="NCBI Taxonomy" id="1305674"/>
    <lineage>
        <taxon>Bacteria</taxon>
        <taxon>Pseudomonadati</taxon>
        <taxon>Bacteroidota</taxon>
        <taxon>Sphingobacteriia</taxon>
        <taxon>Sphingobacteriales</taxon>
        <taxon>Sphingobacteriaceae</taxon>
        <taxon>Parapedobacter</taxon>
    </lineage>
</organism>
<reference evidence="4" key="2">
    <citation type="submission" date="2020-09" db="EMBL/GenBank/DDBJ databases">
        <authorList>
            <person name="Sun Q."/>
            <person name="Zhou Y."/>
        </authorList>
    </citation>
    <scope>NUCLEOTIDE SEQUENCE</scope>
    <source>
        <strain evidence="4">CGMCC 1.12195</strain>
    </source>
</reference>
<dbReference type="InterPro" id="IPR025970">
    <property type="entry name" value="SusE"/>
</dbReference>
<accession>A0A917MDF1</accession>
<dbReference type="EMBL" id="BMER01000002">
    <property type="protein sequence ID" value="GGG90320.1"/>
    <property type="molecule type" value="Genomic_DNA"/>
</dbReference>
<evidence type="ECO:0008006" key="6">
    <source>
        <dbReference type="Google" id="ProtNLM"/>
    </source>
</evidence>
<comment type="caution">
    <text evidence="4">The sequence shown here is derived from an EMBL/GenBank/DDBJ whole genome shotgun (WGS) entry which is preliminary data.</text>
</comment>
<keyword evidence="5" id="KW-1185">Reference proteome</keyword>
<evidence type="ECO:0000256" key="1">
    <source>
        <dbReference type="SAM" id="SignalP"/>
    </source>
</evidence>
<feature type="domain" description="Outer membrane protein SusF/SusE-like C-terminal" evidence="3">
    <location>
        <begin position="384"/>
        <end position="480"/>
    </location>
</feature>
<gene>
    <name evidence="4" type="ORF">GCM10007415_25950</name>
</gene>
<dbReference type="Pfam" id="PF14292">
    <property type="entry name" value="SusE"/>
    <property type="match status" value="1"/>
</dbReference>
<evidence type="ECO:0000259" key="2">
    <source>
        <dbReference type="Pfam" id="PF14292"/>
    </source>
</evidence>
<dbReference type="GO" id="GO:2001070">
    <property type="term" value="F:starch binding"/>
    <property type="evidence" value="ECO:0007669"/>
    <property type="project" value="InterPro"/>
</dbReference>
<evidence type="ECO:0000313" key="4">
    <source>
        <dbReference type="EMBL" id="GGG90320.1"/>
    </source>
</evidence>
<reference evidence="4" key="1">
    <citation type="journal article" date="2014" name="Int. J. Syst. Evol. Microbiol.">
        <title>Complete genome sequence of Corynebacterium casei LMG S-19264T (=DSM 44701T), isolated from a smear-ripened cheese.</title>
        <authorList>
            <consortium name="US DOE Joint Genome Institute (JGI-PGF)"/>
            <person name="Walter F."/>
            <person name="Albersmeier A."/>
            <person name="Kalinowski J."/>
            <person name="Ruckert C."/>
        </authorList>
    </citation>
    <scope>NUCLEOTIDE SEQUENCE</scope>
    <source>
        <strain evidence="4">CGMCC 1.12195</strain>
    </source>
</reference>
<name>A0A917MDF1_9SPHI</name>
<dbReference type="PROSITE" id="PS51257">
    <property type="entry name" value="PROKAR_LIPOPROTEIN"/>
    <property type="match status" value="1"/>
</dbReference>
<feature type="domain" description="SusE outer membrane protein" evidence="2">
    <location>
        <begin position="36"/>
        <end position="133"/>
    </location>
</feature>
<protein>
    <recommendedName>
        <fullName evidence="6">SusE outer membrane protein</fullName>
    </recommendedName>
</protein>
<evidence type="ECO:0000313" key="5">
    <source>
        <dbReference type="Proteomes" id="UP000660862"/>
    </source>
</evidence>
<proteinExistence type="predicted"/>
<keyword evidence="1" id="KW-0732">Signal</keyword>
<dbReference type="GO" id="GO:0019867">
    <property type="term" value="C:outer membrane"/>
    <property type="evidence" value="ECO:0007669"/>
    <property type="project" value="InterPro"/>
</dbReference>
<dbReference type="AlphaFoldDB" id="A0A917MDF1"/>
<dbReference type="InterPro" id="IPR032187">
    <property type="entry name" value="SusF/SusE-like_C"/>
</dbReference>
<dbReference type="Gene3D" id="2.60.40.3620">
    <property type="match status" value="2"/>
</dbReference>